<reference evidence="3 4" key="1">
    <citation type="submission" date="2021-06" db="EMBL/GenBank/DDBJ databases">
        <title>Genome-based taxonomic framework of Microbacterium strains isolated from marine environment, the description of four new species and reclassification of four preexisting species.</title>
        <authorList>
            <person name="Lee S.D."/>
            <person name="Kim S.-M."/>
            <person name="Byeon Y.-S."/>
            <person name="Yang H.L."/>
            <person name="Kim I.S."/>
        </authorList>
    </citation>
    <scope>NUCLEOTIDE SEQUENCE [LARGE SCALE GENOMIC DNA]</scope>
    <source>
        <strain evidence="3 4">KACC 14465</strain>
    </source>
</reference>
<sequence>MNRVPDTRPQRVHVGSLRDDLVALLEISFTLQWLIVWLPRALRWMMLAVLALFVIESLFLVVVGQLLLAVALAVTVAALTTLAACLVIADAVYRLMDRNRLVLFSNDRQASIDVIFGRRDRVLLREHGRVIDATSAPALRADVAAWIRTLDGVEVDVRTWNAAIAALCTAEFPELTARGRDGIGRIRLVRRSEMPASGALSRTVSDGSAPTRARAARS</sequence>
<feature type="transmembrane region" description="Helical" evidence="2">
    <location>
        <begin position="45"/>
        <end position="63"/>
    </location>
</feature>
<evidence type="ECO:0000256" key="2">
    <source>
        <dbReference type="SAM" id="Phobius"/>
    </source>
</evidence>
<protein>
    <recommendedName>
        <fullName evidence="5">Transmembrane protein</fullName>
    </recommendedName>
</protein>
<evidence type="ECO:0000256" key="1">
    <source>
        <dbReference type="SAM" id="MobiDB-lite"/>
    </source>
</evidence>
<keyword evidence="4" id="KW-1185">Reference proteome</keyword>
<name>A0ABY7XQ77_MICLT</name>
<feature type="transmembrane region" description="Helical" evidence="2">
    <location>
        <begin position="69"/>
        <end position="93"/>
    </location>
</feature>
<dbReference type="RefSeq" id="WP_282217070.1">
    <property type="nucleotide sequence ID" value="NZ_BAAAUN010000001.1"/>
</dbReference>
<dbReference type="Proteomes" id="UP001215097">
    <property type="component" value="Chromosome"/>
</dbReference>
<keyword evidence="2" id="KW-0812">Transmembrane</keyword>
<gene>
    <name evidence="3" type="ORF">KV395_08125</name>
</gene>
<feature type="region of interest" description="Disordered" evidence="1">
    <location>
        <begin position="197"/>
        <end position="218"/>
    </location>
</feature>
<evidence type="ECO:0000313" key="3">
    <source>
        <dbReference type="EMBL" id="WDM43219.1"/>
    </source>
</evidence>
<evidence type="ECO:0000313" key="4">
    <source>
        <dbReference type="Proteomes" id="UP001215097"/>
    </source>
</evidence>
<keyword evidence="2" id="KW-1133">Transmembrane helix</keyword>
<accession>A0ABY7XQ77</accession>
<evidence type="ECO:0008006" key="5">
    <source>
        <dbReference type="Google" id="ProtNLM"/>
    </source>
</evidence>
<dbReference type="EMBL" id="CP078075">
    <property type="protein sequence ID" value="WDM43219.1"/>
    <property type="molecule type" value="Genomic_DNA"/>
</dbReference>
<organism evidence="3 4">
    <name type="scientific">Microbacterium luteolum</name>
    <name type="common">Aureobacterium luteolum</name>
    <dbReference type="NCBI Taxonomy" id="69367"/>
    <lineage>
        <taxon>Bacteria</taxon>
        <taxon>Bacillati</taxon>
        <taxon>Actinomycetota</taxon>
        <taxon>Actinomycetes</taxon>
        <taxon>Micrococcales</taxon>
        <taxon>Microbacteriaceae</taxon>
        <taxon>Microbacterium</taxon>
    </lineage>
</organism>
<keyword evidence="2" id="KW-0472">Membrane</keyword>
<proteinExistence type="predicted"/>